<dbReference type="NCBIfam" id="TIGR03011">
    <property type="entry name" value="sulf_tusB_dsrH"/>
    <property type="match status" value="1"/>
</dbReference>
<evidence type="ECO:0000313" key="1">
    <source>
        <dbReference type="EMBL" id="HFC93339.1"/>
    </source>
</evidence>
<reference evidence="1" key="1">
    <citation type="journal article" date="2020" name="mSystems">
        <title>Genome- and Community-Level Interaction Insights into Carbon Utilization and Element Cycling Functions of Hydrothermarchaeota in Hydrothermal Sediment.</title>
        <authorList>
            <person name="Zhou Z."/>
            <person name="Liu Y."/>
            <person name="Xu W."/>
            <person name="Pan J."/>
            <person name="Luo Z.H."/>
            <person name="Li M."/>
        </authorList>
    </citation>
    <scope>NUCLEOTIDE SEQUENCE [LARGE SCALE GENOMIC DNA]</scope>
    <source>
        <strain evidence="1">HyVt-493</strain>
    </source>
</reference>
<dbReference type="PANTHER" id="PTHR37526">
    <property type="entry name" value="PROTEIN TUSB"/>
    <property type="match status" value="1"/>
</dbReference>
<name>A0A7V2T4I7_LEUMU</name>
<gene>
    <name evidence="1" type="primary">dsrH</name>
    <name evidence="1" type="ORF">ENJ51_11075</name>
</gene>
<dbReference type="InterPro" id="IPR027396">
    <property type="entry name" value="DsrEFH-like"/>
</dbReference>
<dbReference type="PANTHER" id="PTHR37526:SF1">
    <property type="entry name" value="PROTEIN TUSB"/>
    <property type="match status" value="1"/>
</dbReference>
<dbReference type="InterPro" id="IPR007215">
    <property type="entry name" value="Sulphur_relay_TusB/DsrH"/>
</dbReference>
<dbReference type="GO" id="GO:1990228">
    <property type="term" value="C:sulfurtransferase complex"/>
    <property type="evidence" value="ECO:0007669"/>
    <property type="project" value="TreeGrafter"/>
</dbReference>
<accession>A0A7V2T4I7</accession>
<dbReference type="Proteomes" id="UP000885750">
    <property type="component" value="Unassembled WGS sequence"/>
</dbReference>
<dbReference type="Gene3D" id="3.40.1260.10">
    <property type="entry name" value="DsrEFH-like"/>
    <property type="match status" value="1"/>
</dbReference>
<protein>
    <submittedName>
        <fullName evidence="1">Sulfurtransferase complex subunit TusB</fullName>
    </submittedName>
</protein>
<sequence>MAMLHIVNKSPFEKVTFESCLNHVSAGDSVLMIEDAAVGAVDGTAFADELKSAMTKVNVYVLAGDLTARGLSEDRLIDGINTVDYAGFVDLTTGNETIQSWL</sequence>
<dbReference type="Pfam" id="PF04077">
    <property type="entry name" value="DsrH"/>
    <property type="match status" value="1"/>
</dbReference>
<dbReference type="AlphaFoldDB" id="A0A7V2T4I7"/>
<dbReference type="GO" id="GO:0002143">
    <property type="term" value="P:tRNA wobble position uridine thiolation"/>
    <property type="evidence" value="ECO:0007669"/>
    <property type="project" value="InterPro"/>
</dbReference>
<dbReference type="EMBL" id="DRMS01000415">
    <property type="protein sequence ID" value="HFC93339.1"/>
    <property type="molecule type" value="Genomic_DNA"/>
</dbReference>
<organism evidence="1">
    <name type="scientific">Leucothrix mucor</name>
    <dbReference type="NCBI Taxonomy" id="45248"/>
    <lineage>
        <taxon>Bacteria</taxon>
        <taxon>Pseudomonadati</taxon>
        <taxon>Pseudomonadota</taxon>
        <taxon>Gammaproteobacteria</taxon>
        <taxon>Thiotrichales</taxon>
        <taxon>Thiotrichaceae</taxon>
        <taxon>Leucothrix</taxon>
    </lineage>
</organism>
<proteinExistence type="predicted"/>
<dbReference type="SUPFAM" id="SSF75169">
    <property type="entry name" value="DsrEFH-like"/>
    <property type="match status" value="1"/>
</dbReference>
<comment type="caution">
    <text evidence="1">The sequence shown here is derived from an EMBL/GenBank/DDBJ whole genome shotgun (WGS) entry which is preliminary data.</text>
</comment>